<proteinExistence type="predicted"/>
<accession>A0A8T2RHK8</accession>
<dbReference type="EMBL" id="CM035432">
    <property type="protein sequence ID" value="KAH7295876.1"/>
    <property type="molecule type" value="Genomic_DNA"/>
</dbReference>
<name>A0A8T2RHK8_CERRI</name>
<gene>
    <name evidence="1" type="ORF">KP509_27G069100</name>
</gene>
<protein>
    <submittedName>
        <fullName evidence="1">Uncharacterized protein</fullName>
    </submittedName>
</protein>
<dbReference type="AlphaFoldDB" id="A0A8T2RHK8"/>
<comment type="caution">
    <text evidence="1">The sequence shown here is derived from an EMBL/GenBank/DDBJ whole genome shotgun (WGS) entry which is preliminary data.</text>
</comment>
<dbReference type="Proteomes" id="UP000825935">
    <property type="component" value="Chromosome 27"/>
</dbReference>
<evidence type="ECO:0000313" key="2">
    <source>
        <dbReference type="Proteomes" id="UP000825935"/>
    </source>
</evidence>
<sequence>MNKKSDDVKSELGDLWMLSHSSYICSIYPLKRVRVSGMLFLLKGSSWLCGFRFL</sequence>
<reference evidence="1 2" key="1">
    <citation type="submission" date="2021-08" db="EMBL/GenBank/DDBJ databases">
        <title>WGS assembly of Ceratopteris richardii.</title>
        <authorList>
            <person name="Marchant D.B."/>
            <person name="Chen G."/>
            <person name="Jenkins J."/>
            <person name="Shu S."/>
            <person name="Leebens-Mack J."/>
            <person name="Grimwood J."/>
            <person name="Schmutz J."/>
            <person name="Soltis P."/>
            <person name="Soltis D."/>
            <person name="Chen Z.-H."/>
        </authorList>
    </citation>
    <scope>NUCLEOTIDE SEQUENCE [LARGE SCALE GENOMIC DNA]</scope>
    <source>
        <strain evidence="1">Whitten #5841</strain>
        <tissue evidence="1">Leaf</tissue>
    </source>
</reference>
<evidence type="ECO:0000313" key="1">
    <source>
        <dbReference type="EMBL" id="KAH7295876.1"/>
    </source>
</evidence>
<keyword evidence="2" id="KW-1185">Reference proteome</keyword>
<organism evidence="1 2">
    <name type="scientific">Ceratopteris richardii</name>
    <name type="common">Triangle waterfern</name>
    <dbReference type="NCBI Taxonomy" id="49495"/>
    <lineage>
        <taxon>Eukaryota</taxon>
        <taxon>Viridiplantae</taxon>
        <taxon>Streptophyta</taxon>
        <taxon>Embryophyta</taxon>
        <taxon>Tracheophyta</taxon>
        <taxon>Polypodiopsida</taxon>
        <taxon>Polypodiidae</taxon>
        <taxon>Polypodiales</taxon>
        <taxon>Pteridineae</taxon>
        <taxon>Pteridaceae</taxon>
        <taxon>Parkerioideae</taxon>
        <taxon>Ceratopteris</taxon>
    </lineage>
</organism>